<feature type="signal peptide" evidence="1">
    <location>
        <begin position="1"/>
        <end position="28"/>
    </location>
</feature>
<dbReference type="RefSeq" id="WP_091629569.1">
    <property type="nucleotide sequence ID" value="NZ_FOEF01000043.1"/>
</dbReference>
<evidence type="ECO:0000256" key="1">
    <source>
        <dbReference type="SAM" id="SignalP"/>
    </source>
</evidence>
<proteinExistence type="predicted"/>
<evidence type="ECO:0000313" key="2">
    <source>
        <dbReference type="EMBL" id="SEP54340.1"/>
    </source>
</evidence>
<sequence>MFRRTMVTVSTTLLAAAAAAALATPASATPTPTTWCTYRVTNVASNDYLFVYSGRSTTSAHHIGDFRNGEVVSGQYGNTYVSGRAWKHVIGKSVVVSTGTVNGYAHASEAGGAPLLSLIHCP</sequence>
<gene>
    <name evidence="2" type="ORF">SAMN04489732_14328</name>
</gene>
<name>A0A1H8YQ87_9PSEU</name>
<dbReference type="AlphaFoldDB" id="A0A1H8YQ87"/>
<feature type="chain" id="PRO_5011686215" description="Secreted protein" evidence="1">
    <location>
        <begin position="29"/>
        <end position="122"/>
    </location>
</feature>
<dbReference type="EMBL" id="FOEF01000043">
    <property type="protein sequence ID" value="SEP54340.1"/>
    <property type="molecule type" value="Genomic_DNA"/>
</dbReference>
<protein>
    <recommendedName>
        <fullName evidence="4">Secreted protein</fullName>
    </recommendedName>
</protein>
<keyword evidence="3" id="KW-1185">Reference proteome</keyword>
<evidence type="ECO:0000313" key="3">
    <source>
        <dbReference type="Proteomes" id="UP000198582"/>
    </source>
</evidence>
<dbReference type="Proteomes" id="UP000198582">
    <property type="component" value="Unassembled WGS sequence"/>
</dbReference>
<keyword evidence="1" id="KW-0732">Signal</keyword>
<accession>A0A1H8YQ87</accession>
<reference evidence="2 3" key="1">
    <citation type="submission" date="2016-10" db="EMBL/GenBank/DDBJ databases">
        <authorList>
            <person name="de Groot N.N."/>
        </authorList>
    </citation>
    <scope>NUCLEOTIDE SEQUENCE [LARGE SCALE GENOMIC DNA]</scope>
    <source>
        <strain evidence="2 3">DSM 44993</strain>
    </source>
</reference>
<organism evidence="2 3">
    <name type="scientific">Amycolatopsis saalfeldensis</name>
    <dbReference type="NCBI Taxonomy" id="394193"/>
    <lineage>
        <taxon>Bacteria</taxon>
        <taxon>Bacillati</taxon>
        <taxon>Actinomycetota</taxon>
        <taxon>Actinomycetes</taxon>
        <taxon>Pseudonocardiales</taxon>
        <taxon>Pseudonocardiaceae</taxon>
        <taxon>Amycolatopsis</taxon>
    </lineage>
</organism>
<evidence type="ECO:0008006" key="4">
    <source>
        <dbReference type="Google" id="ProtNLM"/>
    </source>
</evidence>